<accession>A0A8D8K080</accession>
<dbReference type="AlphaFoldDB" id="A0A8D8K080"/>
<organism evidence="2">
    <name type="scientific">Culex pipiens</name>
    <name type="common">House mosquito</name>
    <dbReference type="NCBI Taxonomy" id="7175"/>
    <lineage>
        <taxon>Eukaryota</taxon>
        <taxon>Metazoa</taxon>
        <taxon>Ecdysozoa</taxon>
        <taxon>Arthropoda</taxon>
        <taxon>Hexapoda</taxon>
        <taxon>Insecta</taxon>
        <taxon>Pterygota</taxon>
        <taxon>Neoptera</taxon>
        <taxon>Endopterygota</taxon>
        <taxon>Diptera</taxon>
        <taxon>Nematocera</taxon>
        <taxon>Culicoidea</taxon>
        <taxon>Culicidae</taxon>
        <taxon>Culicinae</taxon>
        <taxon>Culicini</taxon>
        <taxon>Culex</taxon>
        <taxon>Culex</taxon>
    </lineage>
</organism>
<feature type="region of interest" description="Disordered" evidence="1">
    <location>
        <begin position="1"/>
        <end position="50"/>
    </location>
</feature>
<dbReference type="CDD" id="cd05481">
    <property type="entry name" value="retropepsin_like_LTR_1"/>
    <property type="match status" value="1"/>
</dbReference>
<dbReference type="EMBL" id="HBUE01204492">
    <property type="protein sequence ID" value="CAG6531313.1"/>
    <property type="molecule type" value="Transcribed_RNA"/>
</dbReference>
<evidence type="ECO:0000256" key="1">
    <source>
        <dbReference type="SAM" id="MobiDB-lite"/>
    </source>
</evidence>
<proteinExistence type="predicted"/>
<dbReference type="EMBL" id="HBUE01204493">
    <property type="protein sequence ID" value="CAG6531314.1"/>
    <property type="molecule type" value="Transcribed_RNA"/>
</dbReference>
<sequence>MSSSKRNSVRRVKKINDESSEDSESDDEWSDQSGTETEIEGEIGKIFDNSKKGGNVLAEVSLKVKGKWKSVKCELDTGANTSLIGHDWLCKLTGESDPELQPSPFKLQAFGGGIINVMGQVDNEGF</sequence>
<evidence type="ECO:0000313" key="2">
    <source>
        <dbReference type="EMBL" id="CAG6583169.1"/>
    </source>
</evidence>
<feature type="compositionally biased region" description="Acidic residues" evidence="1">
    <location>
        <begin position="18"/>
        <end position="30"/>
    </location>
</feature>
<reference evidence="2" key="1">
    <citation type="submission" date="2021-05" db="EMBL/GenBank/DDBJ databases">
        <authorList>
            <person name="Alioto T."/>
            <person name="Alioto T."/>
            <person name="Gomez Garrido J."/>
        </authorList>
    </citation>
    <scope>NUCLEOTIDE SEQUENCE</scope>
</reference>
<dbReference type="EMBL" id="HBUE01310745">
    <property type="protein sequence ID" value="CAG6583169.1"/>
    <property type="molecule type" value="Transcribed_RNA"/>
</dbReference>
<protein>
    <submittedName>
        <fullName evidence="2">(northern house mosquito) hypothetical protein</fullName>
    </submittedName>
</protein>
<dbReference type="EMBL" id="HBUE01310746">
    <property type="protein sequence ID" value="CAG6583170.1"/>
    <property type="molecule type" value="Transcribed_RNA"/>
</dbReference>
<name>A0A8D8K080_CULPI</name>